<dbReference type="Gramene" id="EFJ18872">
    <property type="protein sequence ID" value="EFJ18872"/>
    <property type="gene ID" value="SELMODRAFT_419702"/>
</dbReference>
<name>D8S9S5_SELML</name>
<evidence type="ECO:0000256" key="1">
    <source>
        <dbReference type="SAM" id="MobiDB-lite"/>
    </source>
</evidence>
<dbReference type="AlphaFoldDB" id="D8S9S5"/>
<dbReference type="EMBL" id="GL377608">
    <property type="protein sequence ID" value="EFJ18872.1"/>
    <property type="molecule type" value="Genomic_DNA"/>
</dbReference>
<sequence length="888" mass="99626">MVRISEWTPTAATELRSVSEDNFRPLIYAPRLTWLAGRHEQSFRDWVRSRGFEGLERAINNDQETHGASLLRRWKNGYVELPSGQYKSTAENLREALGLPFGDSMIGSAQGRDINPRFIQNLGKYNRKDGLQISNVPDHLKPVFKFMVAALDVKKSNSSVSKTITFMYEALQFGDPIDVAAYIFQRLKKETETTVEAIAGGADQVQTCVVPFYEALAWMGAETSRRPQLDRVIRMDCPAEEETEETEEGAEDEPEESVDETPKLKGQKRAVTAAAAHTPVPKKKLKLTGRAKGKKPETPKTRRKQARAGTPGKKSQEERGDPNAEEVQKKPLEKESEKPQEHRAETRVDPETVEEYSDRLRDISAKNGQEAEARTERKGVTTSLMRRYEQGQKRPCPERREFDKDKPKQHRNEEPRPSSPATMFMNAIRGMEQQQGGKAVQFSPEEVAKALQADQVLLVNQEVFNRRFFGPLNAAVAEMKSEVNSAIAEMKEEGIPEFLGILPMRGGGNSRSFWEFFHSVVEGSPRVSRNSSTGWWIEFPEFLGILPLDGGGNSWNSGIPSTGCWREFLSFWEFFQCVVEGIPGVSRNSSTAWWREVLEFPGILPLDGGLNSRSFWEFFHWMVEGIPGIQEFLPLHGGGNSRSFWEFFHSVVEGSPGVSRKSVHWMVEGIPEFLGILPQCGGGKSWSFQEIRPLDGILPQRGGGKSWRSGISFHWMVDGNPAVSRKSFHWMVEGNPRAEEFLPLHGGGNSRSFWEFFHWIVEGIPGVSGNSSTGWWREFPEFLGILALDGGGNSWRSGISFHCMVEGSPGAQEILPLNGGWKSWSSGNPSTEWWTESRSSGNPSTAWWMESRSFREFFHSGVEGSPGASGNSSTAGWREVLELPGILP</sequence>
<gene>
    <name evidence="2" type="ORF">SELMODRAFT_419702</name>
</gene>
<feature type="compositionally biased region" description="Basic residues" evidence="1">
    <location>
        <begin position="280"/>
        <end position="293"/>
    </location>
</feature>
<feature type="compositionally biased region" description="Basic and acidic residues" evidence="1">
    <location>
        <begin position="386"/>
        <end position="416"/>
    </location>
</feature>
<feature type="compositionally biased region" description="Basic and acidic residues" evidence="1">
    <location>
        <begin position="314"/>
        <end position="379"/>
    </location>
</feature>
<evidence type="ECO:0000313" key="3">
    <source>
        <dbReference type="Proteomes" id="UP000001514"/>
    </source>
</evidence>
<keyword evidence="3" id="KW-1185">Reference proteome</keyword>
<dbReference type="STRING" id="88036.D8S9S5"/>
<protein>
    <submittedName>
        <fullName evidence="2">Uncharacterized protein</fullName>
    </submittedName>
</protein>
<evidence type="ECO:0000313" key="2">
    <source>
        <dbReference type="EMBL" id="EFJ18872.1"/>
    </source>
</evidence>
<feature type="compositionally biased region" description="Low complexity" evidence="1">
    <location>
        <begin position="270"/>
        <end position="279"/>
    </location>
</feature>
<feature type="compositionally biased region" description="Acidic residues" evidence="1">
    <location>
        <begin position="239"/>
        <end position="259"/>
    </location>
</feature>
<reference evidence="2 3" key="1">
    <citation type="journal article" date="2011" name="Science">
        <title>The Selaginella genome identifies genetic changes associated with the evolution of vascular plants.</title>
        <authorList>
            <person name="Banks J.A."/>
            <person name="Nishiyama T."/>
            <person name="Hasebe M."/>
            <person name="Bowman J.L."/>
            <person name="Gribskov M."/>
            <person name="dePamphilis C."/>
            <person name="Albert V.A."/>
            <person name="Aono N."/>
            <person name="Aoyama T."/>
            <person name="Ambrose B.A."/>
            <person name="Ashton N.W."/>
            <person name="Axtell M.J."/>
            <person name="Barker E."/>
            <person name="Barker M.S."/>
            <person name="Bennetzen J.L."/>
            <person name="Bonawitz N.D."/>
            <person name="Chapple C."/>
            <person name="Cheng C."/>
            <person name="Correa L.G."/>
            <person name="Dacre M."/>
            <person name="DeBarry J."/>
            <person name="Dreyer I."/>
            <person name="Elias M."/>
            <person name="Engstrom E.M."/>
            <person name="Estelle M."/>
            <person name="Feng L."/>
            <person name="Finet C."/>
            <person name="Floyd S.K."/>
            <person name="Frommer W.B."/>
            <person name="Fujita T."/>
            <person name="Gramzow L."/>
            <person name="Gutensohn M."/>
            <person name="Harholt J."/>
            <person name="Hattori M."/>
            <person name="Heyl A."/>
            <person name="Hirai T."/>
            <person name="Hiwatashi Y."/>
            <person name="Ishikawa M."/>
            <person name="Iwata M."/>
            <person name="Karol K.G."/>
            <person name="Koehler B."/>
            <person name="Kolukisaoglu U."/>
            <person name="Kubo M."/>
            <person name="Kurata T."/>
            <person name="Lalonde S."/>
            <person name="Li K."/>
            <person name="Li Y."/>
            <person name="Litt A."/>
            <person name="Lyons E."/>
            <person name="Manning G."/>
            <person name="Maruyama T."/>
            <person name="Michael T.P."/>
            <person name="Mikami K."/>
            <person name="Miyazaki S."/>
            <person name="Morinaga S."/>
            <person name="Murata T."/>
            <person name="Mueller-Roeber B."/>
            <person name="Nelson D.R."/>
            <person name="Obara M."/>
            <person name="Oguri Y."/>
            <person name="Olmstead R.G."/>
            <person name="Onodera N."/>
            <person name="Petersen B.L."/>
            <person name="Pils B."/>
            <person name="Prigge M."/>
            <person name="Rensing S.A."/>
            <person name="Riano-Pachon D.M."/>
            <person name="Roberts A.W."/>
            <person name="Sato Y."/>
            <person name="Scheller H.V."/>
            <person name="Schulz B."/>
            <person name="Schulz C."/>
            <person name="Shakirov E.V."/>
            <person name="Shibagaki N."/>
            <person name="Shinohara N."/>
            <person name="Shippen D.E."/>
            <person name="Soerensen I."/>
            <person name="Sotooka R."/>
            <person name="Sugimoto N."/>
            <person name="Sugita M."/>
            <person name="Sumikawa N."/>
            <person name="Tanurdzic M."/>
            <person name="Theissen G."/>
            <person name="Ulvskov P."/>
            <person name="Wakazuki S."/>
            <person name="Weng J.K."/>
            <person name="Willats W.W."/>
            <person name="Wipf D."/>
            <person name="Wolf P.G."/>
            <person name="Yang L."/>
            <person name="Zimmer A.D."/>
            <person name="Zhu Q."/>
            <person name="Mitros T."/>
            <person name="Hellsten U."/>
            <person name="Loque D."/>
            <person name="Otillar R."/>
            <person name="Salamov A."/>
            <person name="Schmutz J."/>
            <person name="Shapiro H."/>
            <person name="Lindquist E."/>
            <person name="Lucas S."/>
            <person name="Rokhsar D."/>
            <person name="Grigoriev I.V."/>
        </authorList>
    </citation>
    <scope>NUCLEOTIDE SEQUENCE [LARGE SCALE GENOMIC DNA]</scope>
</reference>
<organism evidence="3">
    <name type="scientific">Selaginella moellendorffii</name>
    <name type="common">Spikemoss</name>
    <dbReference type="NCBI Taxonomy" id="88036"/>
    <lineage>
        <taxon>Eukaryota</taxon>
        <taxon>Viridiplantae</taxon>
        <taxon>Streptophyta</taxon>
        <taxon>Embryophyta</taxon>
        <taxon>Tracheophyta</taxon>
        <taxon>Lycopodiopsida</taxon>
        <taxon>Selaginellales</taxon>
        <taxon>Selaginellaceae</taxon>
        <taxon>Selaginella</taxon>
    </lineage>
</organism>
<proteinExistence type="predicted"/>
<feature type="region of interest" description="Disordered" evidence="1">
    <location>
        <begin position="239"/>
        <end position="421"/>
    </location>
</feature>
<accession>D8S9S5</accession>
<dbReference type="KEGG" id="smo:SELMODRAFT_419702"/>
<dbReference type="HOGENOM" id="CLU_302372_0_0_1"/>
<dbReference type="Proteomes" id="UP000001514">
    <property type="component" value="Unassembled WGS sequence"/>
</dbReference>
<dbReference type="InParanoid" id="D8S9S5"/>